<dbReference type="InterPro" id="IPR000808">
    <property type="entry name" value="Mrp-like_CS"/>
</dbReference>
<evidence type="ECO:0000256" key="2">
    <source>
        <dbReference type="ARBA" id="ARBA00022490"/>
    </source>
</evidence>
<evidence type="ECO:0000256" key="6">
    <source>
        <dbReference type="ARBA" id="ARBA00023004"/>
    </source>
</evidence>
<reference evidence="10" key="1">
    <citation type="submission" date="2014-11" db="EMBL/GenBank/DDBJ databases">
        <authorList>
            <person name="Otto D Thomas"/>
            <person name="Naeem Raeece"/>
        </authorList>
    </citation>
    <scope>NUCLEOTIDE SEQUENCE</scope>
</reference>
<gene>
    <name evidence="10" type="ORF">Cvel_19821</name>
</gene>
<feature type="region of interest" description="Disordered" evidence="9">
    <location>
        <begin position="56"/>
        <end position="101"/>
    </location>
</feature>
<dbReference type="GO" id="GO:0005829">
    <property type="term" value="C:cytosol"/>
    <property type="evidence" value="ECO:0007669"/>
    <property type="project" value="TreeGrafter"/>
</dbReference>
<protein>
    <recommendedName>
        <fullName evidence="8">Cytosolic Fe-S cluster assembly factor NUBP1 homolog</fullName>
    </recommendedName>
</protein>
<dbReference type="GO" id="GO:0140663">
    <property type="term" value="F:ATP-dependent FeS chaperone activity"/>
    <property type="evidence" value="ECO:0007669"/>
    <property type="project" value="InterPro"/>
</dbReference>
<dbReference type="GO" id="GO:0005524">
    <property type="term" value="F:ATP binding"/>
    <property type="evidence" value="ECO:0007669"/>
    <property type="project" value="UniProtKB-KW"/>
</dbReference>
<dbReference type="PROSITE" id="PS01215">
    <property type="entry name" value="MRP"/>
    <property type="match status" value="1"/>
</dbReference>
<accession>A0A0G4G2L8</accession>
<comment type="cofactor">
    <cofactor evidence="8">
        <name>[4Fe-4S] cluster</name>
        <dbReference type="ChEBI" id="CHEBI:49883"/>
    </cofactor>
    <text evidence="8">Binds 4 [4Fe-4S] clusters per heterotetramer. Contains two stable clusters in the N-termini of NUBP1 and two labile, bridging clusters between subunits of the NUBP1-NUBP2 heterotetramer.</text>
</comment>
<sequence>MSSSSSPVVPFLCGTASGVALCAGAFLLYKQHESGNLAALFRKKEAEAFSPAAEVASGGLSPISSPTAKAQSPGGEDFAAAASTHAATDVPENAPDACPGVQSETAGKADACAGCPNQKLCASGEAKKADPAVAEIEAKLAGVKNKILVLSGKGGVGKSTVSAQLAWKLAEMGHEVGLLDIDICGPSLPKMMGVNGQEVHRSAEGWSPVFANERLAVMSIGFLLPGEDDAIIWRGPKKNGLIRQFLTDVAWGELDYLIVDTPPGTSDEHLSIVTYLKGAKIDGAVVVTTPQEVALQDVRKEINFCKKVGIDVLGVIENMSGGVFVASTGGAKGMADKMGVPFAGGIPLESNVVLAGESGKSLADLNRSSEASAAVEGIVKKVVASLEERRKTNSNVRGRRLVSEIPCTYHGASLGKW</sequence>
<keyword evidence="5 8" id="KW-0067">ATP-binding</keyword>
<keyword evidence="7 8" id="KW-0411">Iron-sulfur</keyword>
<feature type="binding site" evidence="8">
    <location>
        <position position="112"/>
    </location>
    <ligand>
        <name>[4Fe-4S] cluster</name>
        <dbReference type="ChEBI" id="CHEBI:49883"/>
        <label>1</label>
    </ligand>
</feature>
<keyword evidence="3 8" id="KW-0479">Metal-binding</keyword>
<evidence type="ECO:0000256" key="9">
    <source>
        <dbReference type="SAM" id="MobiDB-lite"/>
    </source>
</evidence>
<dbReference type="InterPro" id="IPR028601">
    <property type="entry name" value="NUBP1/Nbp35"/>
</dbReference>
<dbReference type="CDD" id="cd02037">
    <property type="entry name" value="Mrp_NBP35"/>
    <property type="match status" value="1"/>
</dbReference>
<keyword evidence="4 8" id="KW-0547">Nucleotide-binding</keyword>
<dbReference type="GO" id="GO:0046872">
    <property type="term" value="F:metal ion binding"/>
    <property type="evidence" value="ECO:0007669"/>
    <property type="project" value="UniProtKB-KW"/>
</dbReference>
<evidence type="ECO:0000256" key="7">
    <source>
        <dbReference type="ARBA" id="ARBA00023014"/>
    </source>
</evidence>
<dbReference type="InterPro" id="IPR019591">
    <property type="entry name" value="Mrp/NBP35_ATP-bd"/>
</dbReference>
<comment type="subunit">
    <text evidence="8">Heterotetramer of 2 NUBP1 and 2 NUBP2 chains.</text>
</comment>
<comment type="subcellular location">
    <subcellularLocation>
        <location evidence="8">Cytoplasm</location>
    </subcellularLocation>
</comment>
<comment type="similarity">
    <text evidence="8">Belongs to the Mrp/NBP35 ATP-binding proteins family. NUBP1/NBP35 subfamily.</text>
</comment>
<feature type="binding site" evidence="8">
    <location>
        <position position="98"/>
    </location>
    <ligand>
        <name>[4Fe-4S] cluster</name>
        <dbReference type="ChEBI" id="CHEBI:49883"/>
        <label>1</label>
    </ligand>
</feature>
<feature type="binding site" evidence="8">
    <location>
        <begin position="152"/>
        <end position="159"/>
    </location>
    <ligand>
        <name>ATP</name>
        <dbReference type="ChEBI" id="CHEBI:30616"/>
    </ligand>
</feature>
<dbReference type="GO" id="GO:0051539">
    <property type="term" value="F:4 iron, 4 sulfur cluster binding"/>
    <property type="evidence" value="ECO:0007669"/>
    <property type="project" value="UniProtKB-UniRule"/>
</dbReference>
<feature type="binding site" evidence="8">
    <location>
        <position position="115"/>
    </location>
    <ligand>
        <name>[4Fe-4S] cluster</name>
        <dbReference type="ChEBI" id="CHEBI:49883"/>
        <label>1</label>
    </ligand>
</feature>
<comment type="caution">
    <text evidence="8">Lacks conserved residue(s) required for the propagation of feature annotation.</text>
</comment>
<dbReference type="GO" id="GO:0016226">
    <property type="term" value="P:iron-sulfur cluster assembly"/>
    <property type="evidence" value="ECO:0007669"/>
    <property type="project" value="UniProtKB-UniRule"/>
</dbReference>
<dbReference type="Gene3D" id="3.40.50.300">
    <property type="entry name" value="P-loop containing nucleotide triphosphate hydrolases"/>
    <property type="match status" value="1"/>
</dbReference>
<dbReference type="VEuPathDB" id="CryptoDB:Cvel_19821"/>
<keyword evidence="6 8" id="KW-0408">Iron</keyword>
<evidence type="ECO:0000256" key="1">
    <source>
        <dbReference type="ARBA" id="ARBA00022485"/>
    </source>
</evidence>
<evidence type="ECO:0000313" key="10">
    <source>
        <dbReference type="EMBL" id="CEM21929.1"/>
    </source>
</evidence>
<dbReference type="Pfam" id="PF10609">
    <property type="entry name" value="ParA"/>
    <property type="match status" value="1"/>
</dbReference>
<dbReference type="SUPFAM" id="SSF52540">
    <property type="entry name" value="P-loop containing nucleoside triphosphate hydrolases"/>
    <property type="match status" value="1"/>
</dbReference>
<dbReference type="FunFam" id="3.40.50.300:FF:001119">
    <property type="entry name" value="Iron-sulfur cluster carrier protein"/>
    <property type="match status" value="1"/>
</dbReference>
<evidence type="ECO:0000256" key="3">
    <source>
        <dbReference type="ARBA" id="ARBA00022723"/>
    </source>
</evidence>
<comment type="function">
    <text evidence="8">Component of the cytosolic iron-sulfur (Fe/S) protein assembly (CIA) machinery. Required for maturation of extramitochondrial Fe-S proteins. The NUBP1-NUBP2 heterotetramer forms a Fe-S scaffold complex, mediating the de novo assembly of an Fe-S cluster and its transfer to target apoproteins.</text>
</comment>
<dbReference type="PANTHER" id="PTHR23264">
    <property type="entry name" value="NUCLEOTIDE-BINDING PROTEIN NBP35 YEAST -RELATED"/>
    <property type="match status" value="1"/>
</dbReference>
<evidence type="ECO:0000256" key="4">
    <source>
        <dbReference type="ARBA" id="ARBA00022741"/>
    </source>
</evidence>
<keyword evidence="1 8" id="KW-0004">4Fe-4S</keyword>
<feature type="binding site" evidence="8">
    <location>
        <position position="121"/>
    </location>
    <ligand>
        <name>[4Fe-4S] cluster</name>
        <dbReference type="ChEBI" id="CHEBI:49883"/>
        <label>1</label>
    </ligand>
</feature>
<evidence type="ECO:0000256" key="5">
    <source>
        <dbReference type="ARBA" id="ARBA00022840"/>
    </source>
</evidence>
<dbReference type="AlphaFoldDB" id="A0A0G4G2L8"/>
<feature type="compositionally biased region" description="Low complexity" evidence="9">
    <location>
        <begin position="79"/>
        <end position="88"/>
    </location>
</feature>
<dbReference type="HAMAP" id="MF_02040">
    <property type="entry name" value="Mrp_NBP35"/>
    <property type="match status" value="1"/>
</dbReference>
<dbReference type="InterPro" id="IPR027417">
    <property type="entry name" value="P-loop_NTPase"/>
</dbReference>
<dbReference type="PhylomeDB" id="A0A0G4G2L8"/>
<keyword evidence="2 8" id="KW-0963">Cytoplasm</keyword>
<organism evidence="10">
    <name type="scientific">Chromera velia CCMP2878</name>
    <dbReference type="NCBI Taxonomy" id="1169474"/>
    <lineage>
        <taxon>Eukaryota</taxon>
        <taxon>Sar</taxon>
        <taxon>Alveolata</taxon>
        <taxon>Colpodellida</taxon>
        <taxon>Chromeraceae</taxon>
        <taxon>Chromera</taxon>
    </lineage>
</organism>
<dbReference type="InterPro" id="IPR033756">
    <property type="entry name" value="YlxH/NBP35"/>
</dbReference>
<evidence type="ECO:0000256" key="8">
    <source>
        <dbReference type="HAMAP-Rule" id="MF_03038"/>
    </source>
</evidence>
<dbReference type="EMBL" id="CDMZ01000811">
    <property type="protein sequence ID" value="CEM21929.1"/>
    <property type="molecule type" value="Genomic_DNA"/>
</dbReference>
<name>A0A0G4G2L8_9ALVE</name>
<proteinExistence type="inferred from homology"/>
<dbReference type="PANTHER" id="PTHR23264:SF19">
    <property type="entry name" value="CYTOSOLIC FE-S CLUSTER ASSEMBLY FACTOR NUBP2"/>
    <property type="match status" value="1"/>
</dbReference>
<dbReference type="HAMAP" id="MF_03038">
    <property type="entry name" value="NUBP1"/>
    <property type="match status" value="1"/>
</dbReference>